<name>A0ABP5EI60_9MICO</name>
<evidence type="ECO:0000256" key="2">
    <source>
        <dbReference type="SAM" id="Phobius"/>
    </source>
</evidence>
<dbReference type="Proteomes" id="UP001500326">
    <property type="component" value="Unassembled WGS sequence"/>
</dbReference>
<sequence length="540" mass="59652">MSDVGYVMRSPWYCRAREKIDLRSPLAQRPRIQMYDSSDFVDRLLVDPADSSGFGDDDVWTYPVPVTPGPTDDTRLRLATSRLVRTNLRKLYQPLHERFYVVVVEVFCDVPGLPRAGHHDEITVGFRTRRLHTSLTRKGRPARRVAANLVAELAKQQGLGACVPTSNDVRDVWWADAAWRRRFEEDHAADLAEIDCHTDVQQWLVSPKGGGRWRTVCDQTDAVLEGEHEEIIRMTRLPVRERDAECAEDAGPTGPGSRSLWFGVIPTYSGEHWLAPQPGGRPPVIERKLDDHAIYEIECVVEETREGCPPLTWVSAPTEPFRLADPMDPAGTKNRTVTITLPDFRRLAARAAEKQGPGGIRIVTPPDSQMKFNPFGGGMPKSGEGRIGAGAAICTFAVELFFIVAFFLFLMFLPIVVLLFQLWWLLALRFCIPPRVGFSAVADFLATGKVIGGAGWNATLAAELDIALGTDLRDVPVTGGWADELAAAKDPSGAFVFKNDSKMTHALIVSTDPRDASQPTPLPHEVSPSDPLCPVPAPVH</sequence>
<feature type="compositionally biased region" description="Pro residues" evidence="1">
    <location>
        <begin position="531"/>
        <end position="540"/>
    </location>
</feature>
<comment type="caution">
    <text evidence="3">The sequence shown here is derived from an EMBL/GenBank/DDBJ whole genome shotgun (WGS) entry which is preliminary data.</text>
</comment>
<evidence type="ECO:0000313" key="4">
    <source>
        <dbReference type="Proteomes" id="UP001500326"/>
    </source>
</evidence>
<keyword evidence="4" id="KW-1185">Reference proteome</keyword>
<organism evidence="3 4">
    <name type="scientific">Microbacterium pumilum</name>
    <dbReference type="NCBI Taxonomy" id="344165"/>
    <lineage>
        <taxon>Bacteria</taxon>
        <taxon>Bacillati</taxon>
        <taxon>Actinomycetota</taxon>
        <taxon>Actinomycetes</taxon>
        <taxon>Micrococcales</taxon>
        <taxon>Microbacteriaceae</taxon>
        <taxon>Microbacterium</taxon>
    </lineage>
</organism>
<reference evidence="4" key="1">
    <citation type="journal article" date="2019" name="Int. J. Syst. Evol. Microbiol.">
        <title>The Global Catalogue of Microorganisms (GCM) 10K type strain sequencing project: providing services to taxonomists for standard genome sequencing and annotation.</title>
        <authorList>
            <consortium name="The Broad Institute Genomics Platform"/>
            <consortium name="The Broad Institute Genome Sequencing Center for Infectious Disease"/>
            <person name="Wu L."/>
            <person name="Ma J."/>
        </authorList>
    </citation>
    <scope>NUCLEOTIDE SEQUENCE [LARGE SCALE GENOMIC DNA]</scope>
    <source>
        <strain evidence="4">JCM 14902</strain>
    </source>
</reference>
<keyword evidence="2" id="KW-0472">Membrane</keyword>
<keyword evidence="2" id="KW-1133">Transmembrane helix</keyword>
<accession>A0ABP5EI60</accession>
<keyword evidence="2" id="KW-0812">Transmembrane</keyword>
<feature type="transmembrane region" description="Helical" evidence="2">
    <location>
        <begin position="400"/>
        <end position="426"/>
    </location>
</feature>
<proteinExistence type="predicted"/>
<protein>
    <submittedName>
        <fullName evidence="3">Uncharacterized protein</fullName>
    </submittedName>
</protein>
<evidence type="ECO:0000313" key="3">
    <source>
        <dbReference type="EMBL" id="GAA1996276.1"/>
    </source>
</evidence>
<evidence type="ECO:0000256" key="1">
    <source>
        <dbReference type="SAM" id="MobiDB-lite"/>
    </source>
</evidence>
<gene>
    <name evidence="3" type="ORF">GCM10009777_36290</name>
</gene>
<dbReference type="EMBL" id="BAAAOH010000001">
    <property type="protein sequence ID" value="GAA1996276.1"/>
    <property type="molecule type" value="Genomic_DNA"/>
</dbReference>
<feature type="region of interest" description="Disordered" evidence="1">
    <location>
        <begin position="512"/>
        <end position="540"/>
    </location>
</feature>